<protein>
    <submittedName>
        <fullName evidence="2">Predicted protein</fullName>
    </submittedName>
</protein>
<dbReference type="Proteomes" id="UP000001194">
    <property type="component" value="Unassembled WGS sequence"/>
</dbReference>
<evidence type="ECO:0000313" key="3">
    <source>
        <dbReference type="Proteomes" id="UP000001194"/>
    </source>
</evidence>
<organism evidence="3">
    <name type="scientific">Laccaria bicolor (strain S238N-H82 / ATCC MYA-4686)</name>
    <name type="common">Bicoloured deceiver</name>
    <name type="synonym">Laccaria laccata var. bicolor</name>
    <dbReference type="NCBI Taxonomy" id="486041"/>
    <lineage>
        <taxon>Eukaryota</taxon>
        <taxon>Fungi</taxon>
        <taxon>Dikarya</taxon>
        <taxon>Basidiomycota</taxon>
        <taxon>Agaricomycotina</taxon>
        <taxon>Agaricomycetes</taxon>
        <taxon>Agaricomycetidae</taxon>
        <taxon>Agaricales</taxon>
        <taxon>Agaricineae</taxon>
        <taxon>Hydnangiaceae</taxon>
        <taxon>Laccaria</taxon>
    </lineage>
</organism>
<dbReference type="KEGG" id="lbc:LACBIDRAFT_297512"/>
<dbReference type="OrthoDB" id="5522061at2759"/>
<reference evidence="2 3" key="1">
    <citation type="journal article" date="2008" name="Nature">
        <title>The genome of Laccaria bicolor provides insights into mycorrhizal symbiosis.</title>
        <authorList>
            <person name="Martin F."/>
            <person name="Aerts A."/>
            <person name="Ahren D."/>
            <person name="Brun A."/>
            <person name="Danchin E.G.J."/>
            <person name="Duchaussoy F."/>
            <person name="Gibon J."/>
            <person name="Kohler A."/>
            <person name="Lindquist E."/>
            <person name="Pereda V."/>
            <person name="Salamov A."/>
            <person name="Shapiro H.J."/>
            <person name="Wuyts J."/>
            <person name="Blaudez D."/>
            <person name="Buee M."/>
            <person name="Brokstein P."/>
            <person name="Canbaeck B."/>
            <person name="Cohen D."/>
            <person name="Courty P.E."/>
            <person name="Coutinho P.M."/>
            <person name="Delaruelle C."/>
            <person name="Detter J.C."/>
            <person name="Deveau A."/>
            <person name="DiFazio S."/>
            <person name="Duplessis S."/>
            <person name="Fraissinet-Tachet L."/>
            <person name="Lucic E."/>
            <person name="Frey-Klett P."/>
            <person name="Fourrey C."/>
            <person name="Feussner I."/>
            <person name="Gay G."/>
            <person name="Grimwood J."/>
            <person name="Hoegger P.J."/>
            <person name="Jain P."/>
            <person name="Kilaru S."/>
            <person name="Labbe J."/>
            <person name="Lin Y.C."/>
            <person name="Legue V."/>
            <person name="Le Tacon F."/>
            <person name="Marmeisse R."/>
            <person name="Melayah D."/>
            <person name="Montanini B."/>
            <person name="Muratet M."/>
            <person name="Nehls U."/>
            <person name="Niculita-Hirzel H."/>
            <person name="Oudot-Le Secq M.P."/>
            <person name="Peter M."/>
            <person name="Quesneville H."/>
            <person name="Rajashekar B."/>
            <person name="Reich M."/>
            <person name="Rouhier N."/>
            <person name="Schmutz J."/>
            <person name="Yin T."/>
            <person name="Chalot M."/>
            <person name="Henrissat B."/>
            <person name="Kuees U."/>
            <person name="Lucas S."/>
            <person name="Van de Peer Y."/>
            <person name="Podila G.K."/>
            <person name="Polle A."/>
            <person name="Pukkila P.J."/>
            <person name="Richardson P.M."/>
            <person name="Rouze P."/>
            <person name="Sanders I.R."/>
            <person name="Stajich J.E."/>
            <person name="Tunlid A."/>
            <person name="Tuskan G."/>
            <person name="Grigoriev I.V."/>
        </authorList>
    </citation>
    <scope>NUCLEOTIDE SEQUENCE [LARGE SCALE GENOMIC DNA]</scope>
    <source>
        <strain evidence="3">S238N-H82 / ATCC MYA-4686</strain>
    </source>
</reference>
<sequence>MSCIRLCLQRLPRSLFSSPRPRYKSSGSTTETDECGIPIQPTWSVNELLTSYSTPKIPPQTLKHLYELSALIPPTEGTIEHEKITRQMEEMVRLVEAVKLINTDGVVVMGRGEREDTDRSDTQQGIESSPKEDSTGQALLKHASRTMEGFYIVEADRTRTS</sequence>
<feature type="region of interest" description="Disordered" evidence="1">
    <location>
        <begin position="110"/>
        <end position="138"/>
    </location>
</feature>
<dbReference type="GeneID" id="6076812"/>
<gene>
    <name evidence="2" type="ORF">LACBIDRAFT_297512</name>
</gene>
<dbReference type="HOGENOM" id="CLU_108161_0_0_1"/>
<dbReference type="GO" id="GO:0006450">
    <property type="term" value="P:regulation of translational fidelity"/>
    <property type="evidence" value="ECO:0007669"/>
    <property type="project" value="InterPro"/>
</dbReference>
<dbReference type="EMBL" id="DS547102">
    <property type="protein sequence ID" value="EDR08169.1"/>
    <property type="molecule type" value="Genomic_DNA"/>
</dbReference>
<accession>B0DBD0</accession>
<feature type="compositionally biased region" description="Basic and acidic residues" evidence="1">
    <location>
        <begin position="111"/>
        <end position="121"/>
    </location>
</feature>
<dbReference type="Pfam" id="PF02686">
    <property type="entry name" value="GatC"/>
    <property type="match status" value="1"/>
</dbReference>
<evidence type="ECO:0000313" key="2">
    <source>
        <dbReference type="EMBL" id="EDR08169.1"/>
    </source>
</evidence>
<keyword evidence="3" id="KW-1185">Reference proteome</keyword>
<proteinExistence type="predicted"/>
<dbReference type="AlphaFoldDB" id="B0DBD0"/>
<dbReference type="InterPro" id="IPR003837">
    <property type="entry name" value="GatC"/>
</dbReference>
<dbReference type="InParanoid" id="B0DBD0"/>
<name>B0DBD0_LACBS</name>
<evidence type="ECO:0000256" key="1">
    <source>
        <dbReference type="SAM" id="MobiDB-lite"/>
    </source>
</evidence>
<dbReference type="RefSeq" id="XP_001881239.1">
    <property type="nucleotide sequence ID" value="XM_001881204.1"/>
</dbReference>
<feature type="region of interest" description="Disordered" evidence="1">
    <location>
        <begin position="18"/>
        <end position="37"/>
    </location>
</feature>